<protein>
    <submittedName>
        <fullName evidence="1">Uncharacterized protein</fullName>
    </submittedName>
</protein>
<comment type="caution">
    <text evidence="1">The sequence shown here is derived from an EMBL/GenBank/DDBJ whole genome shotgun (WGS) entry which is preliminary data.</text>
</comment>
<dbReference type="OrthoDB" id="9984275at2759"/>
<reference evidence="1 2" key="1">
    <citation type="journal article" date="2014" name="Genome Biol. Evol.">
        <title>The genome of the myxosporean Thelohanellus kitauei shows adaptations to nutrient acquisition within its fish host.</title>
        <authorList>
            <person name="Yang Y."/>
            <person name="Xiong J."/>
            <person name="Zhou Z."/>
            <person name="Huo F."/>
            <person name="Miao W."/>
            <person name="Ran C."/>
            <person name="Liu Y."/>
            <person name="Zhang J."/>
            <person name="Feng J."/>
            <person name="Wang M."/>
            <person name="Wang M."/>
            <person name="Wang L."/>
            <person name="Yao B."/>
        </authorList>
    </citation>
    <scope>NUCLEOTIDE SEQUENCE [LARGE SCALE GENOMIC DNA]</scope>
    <source>
        <strain evidence="1">Wuqing</strain>
    </source>
</reference>
<evidence type="ECO:0000313" key="1">
    <source>
        <dbReference type="EMBL" id="KII63297.1"/>
    </source>
</evidence>
<dbReference type="SUPFAM" id="SSF48452">
    <property type="entry name" value="TPR-like"/>
    <property type="match status" value="1"/>
</dbReference>
<dbReference type="Gene3D" id="1.25.40.10">
    <property type="entry name" value="Tetratricopeptide repeat domain"/>
    <property type="match status" value="1"/>
</dbReference>
<dbReference type="Proteomes" id="UP000031668">
    <property type="component" value="Unassembled WGS sequence"/>
</dbReference>
<gene>
    <name evidence="1" type="ORF">RF11_04956</name>
</gene>
<evidence type="ECO:0000313" key="2">
    <source>
        <dbReference type="Proteomes" id="UP000031668"/>
    </source>
</evidence>
<dbReference type="EMBL" id="JWZT01004745">
    <property type="protein sequence ID" value="KII63297.1"/>
    <property type="molecule type" value="Genomic_DNA"/>
</dbReference>
<sequence length="163" mass="19252">MMIQGEHEGVEGFCESLEESFCGLSLNQKHLAEFYKHVIGLYFNTVKSDVLDSYINKYRFKLAEYLFTERDYKQALALFKTIIRTNTDKNLDHEMTECCCVYACLIVILCKRPEYIHKHISEIREMTSDFEESVQYLTVQRIIESYLNKNYQGIEDAVWLCLI</sequence>
<name>A0A0C2J2I7_THEKT</name>
<proteinExistence type="predicted"/>
<organism evidence="1 2">
    <name type="scientific">Thelohanellus kitauei</name>
    <name type="common">Myxosporean</name>
    <dbReference type="NCBI Taxonomy" id="669202"/>
    <lineage>
        <taxon>Eukaryota</taxon>
        <taxon>Metazoa</taxon>
        <taxon>Cnidaria</taxon>
        <taxon>Myxozoa</taxon>
        <taxon>Myxosporea</taxon>
        <taxon>Bivalvulida</taxon>
        <taxon>Platysporina</taxon>
        <taxon>Myxobolidae</taxon>
        <taxon>Thelohanellus</taxon>
    </lineage>
</organism>
<dbReference type="AlphaFoldDB" id="A0A0C2J2I7"/>
<accession>A0A0C2J2I7</accession>
<keyword evidence="2" id="KW-1185">Reference proteome</keyword>
<dbReference type="Pfam" id="PF14938">
    <property type="entry name" value="SNAP"/>
    <property type="match status" value="1"/>
</dbReference>
<dbReference type="InterPro" id="IPR011990">
    <property type="entry name" value="TPR-like_helical_dom_sf"/>
</dbReference>